<dbReference type="PANTHER" id="PTHR34456">
    <property type="entry name" value="MITOVIRUS RNA-DEPENDENT RNA POLYMERASE"/>
    <property type="match status" value="1"/>
</dbReference>
<evidence type="ECO:0000313" key="2">
    <source>
        <dbReference type="Proteomes" id="UP000224567"/>
    </source>
</evidence>
<dbReference type="InterPro" id="IPR008686">
    <property type="entry name" value="RNA_pol_mitovir"/>
</dbReference>
<dbReference type="PANTHER" id="PTHR34456:SF13">
    <property type="entry name" value="REVERSE TRANSCRIPTASE DOMAIN-CONTAINING PROTEIN"/>
    <property type="match status" value="1"/>
</dbReference>
<comment type="caution">
    <text evidence="1">The sequence shown here is derived from an EMBL/GenBank/DDBJ whole genome shotgun (WGS) entry which is preliminary data.</text>
</comment>
<dbReference type="Pfam" id="PF05919">
    <property type="entry name" value="Mitovir_RNA_pol"/>
    <property type="match status" value="1"/>
</dbReference>
<dbReference type="AlphaFoldDB" id="A0A2G2VV46"/>
<dbReference type="OrthoDB" id="1283468at2759"/>
<gene>
    <name evidence="1" type="ORF">CQW23_24569</name>
</gene>
<sequence>MLRKRIRAKSYHGDRLVRIYLSWFGLAKLILVAKKVRKATFSSIATPHPDIGCVLGVLDEMNTSFKELQPIYLLFLQDIPLELGMSWEPTWKSTPLLDTFVRSFGLKVDDNIDKVASKYAKDNNIFVNLKHELAAFIWNINKIYSIPDGFFSPGILWSKMLYYPFDSNNTRFALDSLEYFKKCVGPYFSSLLGACTRVPLVIGRLAQVIEEGGKRWIFSICNYIKQRLMFPVHKWAMKVLSRIPSDGTFDWELPLHILKKKNSLFFFFSDFKSATNRCPLSVIYSLMSCMLGSTLASSIVNSSLGLNTFLLDKPIVKKMSEIAFLTRQSLGYCGSWSLFLLSHHYIVWLAAKYAYPMRTSPFVDYALLGDDILMTDIKMAEQYRKLLDRLGVTISELKSIIFYNGTIEFAKRLKVIARKPGRTHLLPLEYWIGRGKPLNPYLKGKLVDYLQTELKPKKIRFFPEELVFDGKQEILERIVLLNWVKQWLKWVSWYCTIASSAEVTIDQLMEVPMCSKSWKRSNVDYDLVLFGLIWKCYDMGAGWDITTTLRWLLDPTTSIQFDRWILGGFSGTDFLMAPVDLPLLAKGRRTSEFRGNRTQVKLSRVCFAPLLPGIHCQSLLNLPGPIALLLPSNGKLAHRDGAGTLWKMRE</sequence>
<evidence type="ECO:0000313" key="1">
    <source>
        <dbReference type="EMBL" id="PHT36869.1"/>
    </source>
</evidence>
<keyword evidence="2" id="KW-1185">Reference proteome</keyword>
<dbReference type="Proteomes" id="UP000224567">
    <property type="component" value="Unassembled WGS sequence"/>
</dbReference>
<name>A0A2G2VV46_CAPBA</name>
<accession>A0A2G2VV46</accession>
<dbReference type="EMBL" id="MLFT02000010">
    <property type="protein sequence ID" value="PHT36869.1"/>
    <property type="molecule type" value="Genomic_DNA"/>
</dbReference>
<reference evidence="1 2" key="1">
    <citation type="journal article" date="2017" name="Genome Biol.">
        <title>New reference genome sequences of hot pepper reveal the massive evolution of plant disease-resistance genes by retroduplication.</title>
        <authorList>
            <person name="Kim S."/>
            <person name="Park J."/>
            <person name="Yeom S.I."/>
            <person name="Kim Y.M."/>
            <person name="Seo E."/>
            <person name="Kim K.T."/>
            <person name="Kim M.S."/>
            <person name="Lee J.M."/>
            <person name="Cheong K."/>
            <person name="Shin H.S."/>
            <person name="Kim S.B."/>
            <person name="Han K."/>
            <person name="Lee J."/>
            <person name="Park M."/>
            <person name="Lee H.A."/>
            <person name="Lee H.Y."/>
            <person name="Lee Y."/>
            <person name="Oh S."/>
            <person name="Lee J.H."/>
            <person name="Choi E."/>
            <person name="Choi E."/>
            <person name="Lee S.E."/>
            <person name="Jeon J."/>
            <person name="Kim H."/>
            <person name="Choi G."/>
            <person name="Song H."/>
            <person name="Lee J."/>
            <person name="Lee S.C."/>
            <person name="Kwon J.K."/>
            <person name="Lee H.Y."/>
            <person name="Koo N."/>
            <person name="Hong Y."/>
            <person name="Kim R.W."/>
            <person name="Kang W.H."/>
            <person name="Huh J.H."/>
            <person name="Kang B.C."/>
            <person name="Yang T.J."/>
            <person name="Lee Y.H."/>
            <person name="Bennetzen J.L."/>
            <person name="Choi D."/>
        </authorList>
    </citation>
    <scope>NUCLEOTIDE SEQUENCE [LARGE SCALE GENOMIC DNA]</scope>
    <source>
        <strain evidence="2">cv. PBC81</strain>
    </source>
</reference>
<proteinExistence type="predicted"/>
<reference evidence="2" key="2">
    <citation type="journal article" date="2017" name="J. Anim. Genet.">
        <title>Multiple reference genome sequences of hot pepper reveal the massive evolution of plant disease resistance genes by retroduplication.</title>
        <authorList>
            <person name="Kim S."/>
            <person name="Park J."/>
            <person name="Yeom S.-I."/>
            <person name="Kim Y.-M."/>
            <person name="Seo E."/>
            <person name="Kim K.-T."/>
            <person name="Kim M.-S."/>
            <person name="Lee J.M."/>
            <person name="Cheong K."/>
            <person name="Shin H.-S."/>
            <person name="Kim S.-B."/>
            <person name="Han K."/>
            <person name="Lee J."/>
            <person name="Park M."/>
            <person name="Lee H.-A."/>
            <person name="Lee H.-Y."/>
            <person name="Lee Y."/>
            <person name="Oh S."/>
            <person name="Lee J.H."/>
            <person name="Choi E."/>
            <person name="Choi E."/>
            <person name="Lee S.E."/>
            <person name="Jeon J."/>
            <person name="Kim H."/>
            <person name="Choi G."/>
            <person name="Song H."/>
            <person name="Lee J."/>
            <person name="Lee S.-C."/>
            <person name="Kwon J.-K."/>
            <person name="Lee H.-Y."/>
            <person name="Koo N."/>
            <person name="Hong Y."/>
            <person name="Kim R.W."/>
            <person name="Kang W.-H."/>
            <person name="Huh J.H."/>
            <person name="Kang B.-C."/>
            <person name="Yang T.-J."/>
            <person name="Lee Y.-H."/>
            <person name="Bennetzen J.L."/>
            <person name="Choi D."/>
        </authorList>
    </citation>
    <scope>NUCLEOTIDE SEQUENCE [LARGE SCALE GENOMIC DNA]</scope>
    <source>
        <strain evidence="2">cv. PBC81</strain>
    </source>
</reference>
<protein>
    <recommendedName>
        <fullName evidence="3">RNA-dependent RNA polymerase</fullName>
    </recommendedName>
</protein>
<organism evidence="1 2">
    <name type="scientific">Capsicum baccatum</name>
    <name type="common">Peruvian pepper</name>
    <dbReference type="NCBI Taxonomy" id="33114"/>
    <lineage>
        <taxon>Eukaryota</taxon>
        <taxon>Viridiplantae</taxon>
        <taxon>Streptophyta</taxon>
        <taxon>Embryophyta</taxon>
        <taxon>Tracheophyta</taxon>
        <taxon>Spermatophyta</taxon>
        <taxon>Magnoliopsida</taxon>
        <taxon>eudicotyledons</taxon>
        <taxon>Gunneridae</taxon>
        <taxon>Pentapetalae</taxon>
        <taxon>asterids</taxon>
        <taxon>lamiids</taxon>
        <taxon>Solanales</taxon>
        <taxon>Solanaceae</taxon>
        <taxon>Solanoideae</taxon>
        <taxon>Capsiceae</taxon>
        <taxon>Capsicum</taxon>
    </lineage>
</organism>
<evidence type="ECO:0008006" key="3">
    <source>
        <dbReference type="Google" id="ProtNLM"/>
    </source>
</evidence>